<evidence type="ECO:0000313" key="3">
    <source>
        <dbReference type="Proteomes" id="UP001629113"/>
    </source>
</evidence>
<protein>
    <submittedName>
        <fullName evidence="2">Uncharacterized protein</fullName>
    </submittedName>
</protein>
<reference evidence="2 3" key="1">
    <citation type="submission" date="2024-06" db="EMBL/GenBank/DDBJ databases">
        <title>Complete genome of Phlyctema vagabunda strain 19-DSS-EL-015.</title>
        <authorList>
            <person name="Fiorenzani C."/>
        </authorList>
    </citation>
    <scope>NUCLEOTIDE SEQUENCE [LARGE SCALE GENOMIC DNA]</scope>
    <source>
        <strain evidence="2 3">19-DSS-EL-015</strain>
    </source>
</reference>
<dbReference type="Proteomes" id="UP001629113">
    <property type="component" value="Unassembled WGS sequence"/>
</dbReference>
<keyword evidence="3" id="KW-1185">Reference proteome</keyword>
<gene>
    <name evidence="2" type="ORF">PVAG01_11196</name>
</gene>
<proteinExistence type="predicted"/>
<feature type="region of interest" description="Disordered" evidence="1">
    <location>
        <begin position="217"/>
        <end position="262"/>
    </location>
</feature>
<evidence type="ECO:0000313" key="2">
    <source>
        <dbReference type="EMBL" id="KAL3417196.1"/>
    </source>
</evidence>
<name>A0ABR4P1L6_9HELO</name>
<dbReference type="EMBL" id="JBFCZG010000011">
    <property type="protein sequence ID" value="KAL3417196.1"/>
    <property type="molecule type" value="Genomic_DNA"/>
</dbReference>
<comment type="caution">
    <text evidence="2">The sequence shown here is derived from an EMBL/GenBank/DDBJ whole genome shotgun (WGS) entry which is preliminary data.</text>
</comment>
<sequence>MESSSSRRTGVDMNDPATLDLYNQLLIFKILDTMDSLELNGLSNQLQGTLHQLADRLGLQYEFSLSTRLARISRQNSDLSFVDNMSADFLVDLDKVSDQIIETNSTPPDANYTPTGTISNSELISQYDQKQQPESNIDDLFSTLFDGDLSSLLRYQTLNEDFSSAGLPGNSSPDTIPWTKDSDMWSGLDQEGAQQDSATDMLALDLDSQMEDVIDLEGQEGPKLPSEATPPSASLVLGASYTGEPNKKRKRISQYIESCPRL</sequence>
<organism evidence="2 3">
    <name type="scientific">Phlyctema vagabunda</name>
    <dbReference type="NCBI Taxonomy" id="108571"/>
    <lineage>
        <taxon>Eukaryota</taxon>
        <taxon>Fungi</taxon>
        <taxon>Dikarya</taxon>
        <taxon>Ascomycota</taxon>
        <taxon>Pezizomycotina</taxon>
        <taxon>Leotiomycetes</taxon>
        <taxon>Helotiales</taxon>
        <taxon>Dermateaceae</taxon>
        <taxon>Phlyctema</taxon>
    </lineage>
</organism>
<accession>A0ABR4P1L6</accession>
<evidence type="ECO:0000256" key="1">
    <source>
        <dbReference type="SAM" id="MobiDB-lite"/>
    </source>
</evidence>